<proteinExistence type="predicted"/>
<keyword evidence="1" id="KW-0812">Transmembrane</keyword>
<feature type="transmembrane region" description="Helical" evidence="1">
    <location>
        <begin position="12"/>
        <end position="39"/>
    </location>
</feature>
<evidence type="ECO:0000313" key="2">
    <source>
        <dbReference type="EMBL" id="CAG6784774.1"/>
    </source>
</evidence>
<dbReference type="EMBL" id="HBUF01639727">
    <property type="protein sequence ID" value="CAG6784773.1"/>
    <property type="molecule type" value="Transcribed_RNA"/>
</dbReference>
<feature type="transmembrane region" description="Helical" evidence="1">
    <location>
        <begin position="87"/>
        <end position="107"/>
    </location>
</feature>
<name>A0A8D9BGC3_9HEMI</name>
<dbReference type="EMBL" id="HBUF01639728">
    <property type="protein sequence ID" value="CAG6784774.1"/>
    <property type="molecule type" value="Transcribed_RNA"/>
</dbReference>
<accession>A0A8D9BGC3</accession>
<evidence type="ECO:0000256" key="1">
    <source>
        <dbReference type="SAM" id="Phobius"/>
    </source>
</evidence>
<protein>
    <submittedName>
        <fullName evidence="2">Uncharacterized protein</fullName>
    </submittedName>
</protein>
<keyword evidence="1" id="KW-1133">Transmembrane helix</keyword>
<sequence>MTVFSFSDADMLVLIASTLLLFFSQYLLYMTIIALHFLFNRLLGTCYYVLGATIPILARGTYLQILPKFYLGSGSIDIFHYSSTFNFTYILYLPHYYLLVSTMFTYFSNFYGHFSNFKCIYIPI</sequence>
<dbReference type="AlphaFoldDB" id="A0A8D9BGC3"/>
<organism evidence="2">
    <name type="scientific">Cacopsylla melanoneura</name>
    <dbReference type="NCBI Taxonomy" id="428564"/>
    <lineage>
        <taxon>Eukaryota</taxon>
        <taxon>Metazoa</taxon>
        <taxon>Ecdysozoa</taxon>
        <taxon>Arthropoda</taxon>
        <taxon>Hexapoda</taxon>
        <taxon>Insecta</taxon>
        <taxon>Pterygota</taxon>
        <taxon>Neoptera</taxon>
        <taxon>Paraneoptera</taxon>
        <taxon>Hemiptera</taxon>
        <taxon>Sternorrhyncha</taxon>
        <taxon>Psylloidea</taxon>
        <taxon>Psyllidae</taxon>
        <taxon>Psyllinae</taxon>
        <taxon>Cacopsylla</taxon>
    </lineage>
</organism>
<keyword evidence="1" id="KW-0472">Membrane</keyword>
<feature type="transmembrane region" description="Helical" evidence="1">
    <location>
        <begin position="46"/>
        <end position="67"/>
    </location>
</feature>
<reference evidence="2" key="1">
    <citation type="submission" date="2021-05" db="EMBL/GenBank/DDBJ databases">
        <authorList>
            <person name="Alioto T."/>
            <person name="Alioto T."/>
            <person name="Gomez Garrido J."/>
        </authorList>
    </citation>
    <scope>NUCLEOTIDE SEQUENCE</scope>
</reference>